<dbReference type="GO" id="GO:0022857">
    <property type="term" value="F:transmembrane transporter activity"/>
    <property type="evidence" value="ECO:0007669"/>
    <property type="project" value="InterPro"/>
</dbReference>
<dbReference type="InterPro" id="IPR011701">
    <property type="entry name" value="MFS"/>
</dbReference>
<comment type="caution">
    <text evidence="7">The sequence shown here is derived from an EMBL/GenBank/DDBJ whole genome shotgun (WGS) entry which is preliminary data.</text>
</comment>
<evidence type="ECO:0000256" key="2">
    <source>
        <dbReference type="ARBA" id="ARBA00022692"/>
    </source>
</evidence>
<feature type="transmembrane region" description="Helical" evidence="6">
    <location>
        <begin position="124"/>
        <end position="145"/>
    </location>
</feature>
<comment type="subcellular location">
    <subcellularLocation>
        <location evidence="1">Membrane</location>
        <topology evidence="1">Multi-pass membrane protein</topology>
    </subcellularLocation>
</comment>
<feature type="transmembrane region" description="Helical" evidence="6">
    <location>
        <begin position="66"/>
        <end position="87"/>
    </location>
</feature>
<dbReference type="PANTHER" id="PTHR23507">
    <property type="entry name" value="ZGC:174356"/>
    <property type="match status" value="1"/>
</dbReference>
<dbReference type="SUPFAM" id="SSF103473">
    <property type="entry name" value="MFS general substrate transporter"/>
    <property type="match status" value="1"/>
</dbReference>
<keyword evidence="8" id="KW-1185">Reference proteome</keyword>
<feature type="transmembrane region" description="Helical" evidence="6">
    <location>
        <begin position="181"/>
        <end position="205"/>
    </location>
</feature>
<dbReference type="AlphaFoldDB" id="A0AAV2AM97"/>
<gene>
    <name evidence="7" type="ORF">LARSCL_LOCUS13339</name>
</gene>
<feature type="region of interest" description="Disordered" evidence="5">
    <location>
        <begin position="500"/>
        <end position="536"/>
    </location>
</feature>
<organism evidence="7 8">
    <name type="scientific">Larinioides sclopetarius</name>
    <dbReference type="NCBI Taxonomy" id="280406"/>
    <lineage>
        <taxon>Eukaryota</taxon>
        <taxon>Metazoa</taxon>
        <taxon>Ecdysozoa</taxon>
        <taxon>Arthropoda</taxon>
        <taxon>Chelicerata</taxon>
        <taxon>Arachnida</taxon>
        <taxon>Araneae</taxon>
        <taxon>Araneomorphae</taxon>
        <taxon>Entelegynae</taxon>
        <taxon>Araneoidea</taxon>
        <taxon>Araneidae</taxon>
        <taxon>Larinioides</taxon>
    </lineage>
</organism>
<feature type="transmembrane region" description="Helical" evidence="6">
    <location>
        <begin position="312"/>
        <end position="336"/>
    </location>
</feature>
<dbReference type="InterPro" id="IPR036259">
    <property type="entry name" value="MFS_trans_sf"/>
</dbReference>
<feature type="transmembrane region" description="Helical" evidence="6">
    <location>
        <begin position="348"/>
        <end position="367"/>
    </location>
</feature>
<feature type="transmembrane region" description="Helical" evidence="6">
    <location>
        <begin position="379"/>
        <end position="397"/>
    </location>
</feature>
<name>A0AAV2AM97_9ARAC</name>
<reference evidence="7 8" key="1">
    <citation type="submission" date="2024-04" db="EMBL/GenBank/DDBJ databases">
        <authorList>
            <person name="Rising A."/>
            <person name="Reimegard J."/>
            <person name="Sonavane S."/>
            <person name="Akerstrom W."/>
            <person name="Nylinder S."/>
            <person name="Hedman E."/>
            <person name="Kallberg Y."/>
        </authorList>
    </citation>
    <scope>NUCLEOTIDE SEQUENCE [LARGE SCALE GENOMIC DNA]</scope>
</reference>
<protein>
    <recommendedName>
        <fullName evidence="9">Proton-coupled folate transporter</fullName>
    </recommendedName>
</protein>
<dbReference type="Gene3D" id="1.20.1250.20">
    <property type="entry name" value="MFS general substrate transporter like domains"/>
    <property type="match status" value="1"/>
</dbReference>
<evidence type="ECO:0000313" key="7">
    <source>
        <dbReference type="EMBL" id="CAL1284796.1"/>
    </source>
</evidence>
<feature type="transmembrane region" description="Helical" evidence="6">
    <location>
        <begin position="152"/>
        <end position="175"/>
    </location>
</feature>
<evidence type="ECO:0000256" key="3">
    <source>
        <dbReference type="ARBA" id="ARBA00022989"/>
    </source>
</evidence>
<dbReference type="GO" id="GO:0016020">
    <property type="term" value="C:membrane"/>
    <property type="evidence" value="ECO:0007669"/>
    <property type="project" value="UniProtKB-SubCell"/>
</dbReference>
<feature type="transmembrane region" description="Helical" evidence="6">
    <location>
        <begin position="243"/>
        <end position="268"/>
    </location>
</feature>
<keyword evidence="3 6" id="KW-1133">Transmembrane helix</keyword>
<dbReference type="EMBL" id="CAXIEN010000183">
    <property type="protein sequence ID" value="CAL1284796.1"/>
    <property type="molecule type" value="Genomic_DNA"/>
</dbReference>
<evidence type="ECO:0008006" key="9">
    <source>
        <dbReference type="Google" id="ProtNLM"/>
    </source>
</evidence>
<evidence type="ECO:0000256" key="6">
    <source>
        <dbReference type="SAM" id="Phobius"/>
    </source>
</evidence>
<keyword evidence="4 6" id="KW-0472">Membrane</keyword>
<accession>A0AAV2AM97</accession>
<keyword evidence="2 6" id="KW-0812">Transmembrane</keyword>
<feature type="transmembrane region" description="Helical" evidence="6">
    <location>
        <begin position="466"/>
        <end position="489"/>
    </location>
</feature>
<feature type="compositionally biased region" description="Low complexity" evidence="5">
    <location>
        <begin position="509"/>
        <end position="522"/>
    </location>
</feature>
<feature type="compositionally biased region" description="Basic and acidic residues" evidence="5">
    <location>
        <begin position="525"/>
        <end position="536"/>
    </location>
</feature>
<proteinExistence type="predicted"/>
<evidence type="ECO:0000256" key="5">
    <source>
        <dbReference type="SAM" id="MobiDB-lite"/>
    </source>
</evidence>
<feature type="transmembrane region" description="Helical" evidence="6">
    <location>
        <begin position="217"/>
        <end position="237"/>
    </location>
</feature>
<sequence length="536" mass="59311">MSSKNDVEMSLKENSDQYHSSDMEKKPVKFSGLEEKPMSKTMNIYIYVSDNACSFLSEIAQMKIELVMFMYMFANMMTMVSLTSLIMDKVCLVHLQESQEVCSNLKDHNSTKLEVSKQANNYSVGYSLVMMLPSSIIACFIGAWSDKYSRKVPLIMALTGTIINGLGSTILAAVFNSRVEFIFIPAAFVGFSGGMVTVMTVLYSYASDTTTFGKRTIKYAFLEFAFGMAMPLGQLAGGWLFQWFGYIPVFLVSTCCHIFSLVFVICVLQETKGLDNKDSWRIKFGNLWSFKPVLESIRATIKPRPNKGRLQILLLIVAMSLAVLSYASTGNINFIYCHQLYDWGNTTFSTVSSIFSVIGTIAVIISVPIFKRYKLGDPALGIVGNSSLIIKNVALGLAHKEHFYFLASLLGLLSGLATLAGRSRISKVTSKEDIGKVFSFLTTAESILPILSTAVASQIFNATLDFYPGLIYLGLGGLLFVPLGIFIWLSRLPTIDYEEMHNEDKGNTPNDSSKSDANSPSSTPEPEKTLEFEDKV</sequence>
<dbReference type="Proteomes" id="UP001497382">
    <property type="component" value="Unassembled WGS sequence"/>
</dbReference>
<dbReference type="Pfam" id="PF07690">
    <property type="entry name" value="MFS_1"/>
    <property type="match status" value="1"/>
</dbReference>
<evidence type="ECO:0000313" key="8">
    <source>
        <dbReference type="Proteomes" id="UP001497382"/>
    </source>
</evidence>
<feature type="transmembrane region" description="Helical" evidence="6">
    <location>
        <begin position="437"/>
        <end position="460"/>
    </location>
</feature>
<evidence type="ECO:0000256" key="4">
    <source>
        <dbReference type="ARBA" id="ARBA00023136"/>
    </source>
</evidence>
<feature type="region of interest" description="Disordered" evidence="5">
    <location>
        <begin position="1"/>
        <end position="23"/>
    </location>
</feature>
<evidence type="ECO:0000256" key="1">
    <source>
        <dbReference type="ARBA" id="ARBA00004141"/>
    </source>
</evidence>
<dbReference type="PANTHER" id="PTHR23507:SF1">
    <property type="entry name" value="FI18259P1-RELATED"/>
    <property type="match status" value="1"/>
</dbReference>
<feature type="transmembrane region" description="Helical" evidence="6">
    <location>
        <begin position="403"/>
        <end position="425"/>
    </location>
</feature>